<evidence type="ECO:0000313" key="2">
    <source>
        <dbReference type="Proteomes" id="UP001642464"/>
    </source>
</evidence>
<accession>A0ABP0QVN8</accession>
<keyword evidence="2" id="KW-1185">Reference proteome</keyword>
<evidence type="ECO:0000313" key="1">
    <source>
        <dbReference type="EMBL" id="CAK9092326.1"/>
    </source>
</evidence>
<dbReference type="Proteomes" id="UP001642464">
    <property type="component" value="Unassembled WGS sequence"/>
</dbReference>
<proteinExistence type="predicted"/>
<name>A0ABP0QVN8_9DINO</name>
<comment type="caution">
    <text evidence="1">The sequence shown here is derived from an EMBL/GenBank/DDBJ whole genome shotgun (WGS) entry which is preliminary data.</text>
</comment>
<organism evidence="1 2">
    <name type="scientific">Durusdinium trenchii</name>
    <dbReference type="NCBI Taxonomy" id="1381693"/>
    <lineage>
        <taxon>Eukaryota</taxon>
        <taxon>Sar</taxon>
        <taxon>Alveolata</taxon>
        <taxon>Dinophyceae</taxon>
        <taxon>Suessiales</taxon>
        <taxon>Symbiodiniaceae</taxon>
        <taxon>Durusdinium</taxon>
    </lineage>
</organism>
<reference evidence="1 2" key="1">
    <citation type="submission" date="2024-02" db="EMBL/GenBank/DDBJ databases">
        <authorList>
            <person name="Chen Y."/>
            <person name="Shah S."/>
            <person name="Dougan E. K."/>
            <person name="Thang M."/>
            <person name="Chan C."/>
        </authorList>
    </citation>
    <scope>NUCLEOTIDE SEQUENCE [LARGE SCALE GENOMIC DNA]</scope>
</reference>
<sequence length="349" mass="38416">MTRAAAAVMKRPAVGATTVATKAKATAMKTSTAMKASPARKAPCAMKVTVMKTSAMKVSAMKVTAMKTTVMKATAKKGSAMKGTALKKPPVKKKLTTTKAVRRKPAVKKVPAKKKRPPAWRDAIEGLVKTKRCKDFLRYAHRIEDINEVALRYPGWLGALARNQMGGAPSSSEKLHVLLELGLDPDTEDLLLESIYGPGNSFELLLDYGADPLGRNPQKSYMGCPFCVAAHEENDGRVYQVSRLKEALFEHPKYEHSAEQEWLSAVERMHEMLLQEHGLPVRSRDRPMLGTGGSTAQHRCWHTNGPYRSTVTLTETETLPVREEVSEGHSPAKRGESRLADTCVILELR</sequence>
<protein>
    <submittedName>
        <fullName evidence="1">Uncharacterized protein</fullName>
    </submittedName>
</protein>
<dbReference type="EMBL" id="CAXAMM010040296">
    <property type="protein sequence ID" value="CAK9092326.1"/>
    <property type="molecule type" value="Genomic_DNA"/>
</dbReference>
<gene>
    <name evidence="1" type="ORF">SCF082_LOCUS43452</name>
</gene>